<dbReference type="InterPro" id="IPR051261">
    <property type="entry name" value="NLR"/>
</dbReference>
<evidence type="ECO:0000256" key="2">
    <source>
        <dbReference type="ARBA" id="ARBA00022737"/>
    </source>
</evidence>
<sequence length="66" mass="7384">MFECLLRLKDCGLSDVGCAALASALKSNPSHLTHLDLSWNNELQDSGVELLCGFLERLWFQSENPF</sequence>
<dbReference type="InterPro" id="IPR032675">
    <property type="entry name" value="LRR_dom_sf"/>
</dbReference>
<dbReference type="Pfam" id="PF13516">
    <property type="entry name" value="LRR_6"/>
    <property type="match status" value="2"/>
</dbReference>
<protein>
    <submittedName>
        <fullName evidence="3">Uncharacterized protein</fullName>
    </submittedName>
</protein>
<dbReference type="AlphaFoldDB" id="A0A3P9MP03"/>
<evidence type="ECO:0000313" key="3">
    <source>
        <dbReference type="Ensembl" id="ENSORLP00020034654.1"/>
    </source>
</evidence>
<dbReference type="Gene3D" id="3.80.10.10">
    <property type="entry name" value="Ribonuclease Inhibitor"/>
    <property type="match status" value="1"/>
</dbReference>
<evidence type="ECO:0000313" key="4">
    <source>
        <dbReference type="Proteomes" id="UP000265180"/>
    </source>
</evidence>
<dbReference type="SUPFAM" id="SSF52047">
    <property type="entry name" value="RNI-like"/>
    <property type="match status" value="1"/>
</dbReference>
<dbReference type="InterPro" id="IPR001611">
    <property type="entry name" value="Leu-rich_rpt"/>
</dbReference>
<keyword evidence="2" id="KW-0677">Repeat</keyword>
<proteinExistence type="predicted"/>
<reference evidence="3" key="4">
    <citation type="submission" date="2025-09" db="UniProtKB">
        <authorList>
            <consortium name="Ensembl"/>
        </authorList>
    </citation>
    <scope>IDENTIFICATION</scope>
    <source>
        <strain evidence="3">HNI</strain>
    </source>
</reference>
<dbReference type="Proteomes" id="UP000265180">
    <property type="component" value="Chromosome 1"/>
</dbReference>
<dbReference type="PANTHER" id="PTHR24106">
    <property type="entry name" value="NACHT, LRR AND CARD DOMAINS-CONTAINING"/>
    <property type="match status" value="1"/>
</dbReference>
<name>A0A3P9MP03_ORYLA</name>
<dbReference type="Ensembl" id="ENSORLT00020029570.1">
    <property type="protein sequence ID" value="ENSORLP00020034654.1"/>
    <property type="gene ID" value="ENSORLG00020021230.1"/>
</dbReference>
<evidence type="ECO:0000256" key="1">
    <source>
        <dbReference type="ARBA" id="ARBA00022614"/>
    </source>
</evidence>
<reference evidence="3 4" key="2">
    <citation type="submission" date="2017-04" db="EMBL/GenBank/DDBJ databases">
        <title>CpG methylation of centromeres and impact of large insertions on vertebrate speciation.</title>
        <authorList>
            <person name="Ichikawa K."/>
            <person name="Yoshimura J."/>
            <person name="Morishita S."/>
        </authorList>
    </citation>
    <scope>NUCLEOTIDE SEQUENCE</scope>
    <source>
        <strain evidence="3 4">HNI</strain>
    </source>
</reference>
<accession>A0A3P9MP03</accession>
<reference key="1">
    <citation type="journal article" date="2007" name="Nature">
        <title>The medaka draft genome and insights into vertebrate genome evolution.</title>
        <authorList>
            <person name="Kasahara M."/>
            <person name="Naruse K."/>
            <person name="Sasaki S."/>
            <person name="Nakatani Y."/>
            <person name="Qu W."/>
            <person name="Ahsan B."/>
            <person name="Yamada T."/>
            <person name="Nagayasu Y."/>
            <person name="Doi K."/>
            <person name="Kasai Y."/>
            <person name="Jindo T."/>
            <person name="Kobayashi D."/>
            <person name="Shimada A."/>
            <person name="Toyoda A."/>
            <person name="Kuroki Y."/>
            <person name="Fujiyama A."/>
            <person name="Sasaki T."/>
            <person name="Shimizu A."/>
            <person name="Asakawa S."/>
            <person name="Shimizu N."/>
            <person name="Hashimoto S."/>
            <person name="Yang J."/>
            <person name="Lee Y."/>
            <person name="Matsushima K."/>
            <person name="Sugano S."/>
            <person name="Sakaizumi M."/>
            <person name="Narita T."/>
            <person name="Ohishi K."/>
            <person name="Haga S."/>
            <person name="Ohta F."/>
            <person name="Nomoto H."/>
            <person name="Nogata K."/>
            <person name="Morishita T."/>
            <person name="Endo T."/>
            <person name="Shin-I T."/>
            <person name="Takeda H."/>
            <person name="Morishita S."/>
            <person name="Kohara Y."/>
        </authorList>
    </citation>
    <scope>NUCLEOTIDE SEQUENCE [LARGE SCALE GENOMIC DNA]</scope>
    <source>
        <strain>Hd-rR</strain>
    </source>
</reference>
<reference evidence="3" key="3">
    <citation type="submission" date="2025-08" db="UniProtKB">
        <authorList>
            <consortium name="Ensembl"/>
        </authorList>
    </citation>
    <scope>IDENTIFICATION</scope>
    <source>
        <strain evidence="3">HNI</strain>
    </source>
</reference>
<keyword evidence="1" id="KW-0433">Leucine-rich repeat</keyword>
<organism evidence="3 4">
    <name type="scientific">Oryzias latipes</name>
    <name type="common">Japanese rice fish</name>
    <name type="synonym">Japanese killifish</name>
    <dbReference type="NCBI Taxonomy" id="8090"/>
    <lineage>
        <taxon>Eukaryota</taxon>
        <taxon>Metazoa</taxon>
        <taxon>Chordata</taxon>
        <taxon>Craniata</taxon>
        <taxon>Vertebrata</taxon>
        <taxon>Euteleostomi</taxon>
        <taxon>Actinopterygii</taxon>
        <taxon>Neopterygii</taxon>
        <taxon>Teleostei</taxon>
        <taxon>Neoteleostei</taxon>
        <taxon>Acanthomorphata</taxon>
        <taxon>Ovalentaria</taxon>
        <taxon>Atherinomorphae</taxon>
        <taxon>Beloniformes</taxon>
        <taxon>Adrianichthyidae</taxon>
        <taxon>Oryziinae</taxon>
        <taxon>Oryzias</taxon>
    </lineage>
</organism>